<proteinExistence type="predicted"/>
<accession>A0A5J5J1I0</accession>
<name>A0A5J5J1I0_9MICO</name>
<comment type="caution">
    <text evidence="1">The sequence shown here is derived from an EMBL/GenBank/DDBJ whole genome shotgun (WGS) entry which is preliminary data.</text>
</comment>
<dbReference type="RefSeq" id="WP_150450099.1">
    <property type="nucleotide sequence ID" value="NZ_VYSA01000004.1"/>
</dbReference>
<dbReference type="AlphaFoldDB" id="A0A5J5J1I0"/>
<dbReference type="EMBL" id="VYSA01000004">
    <property type="protein sequence ID" value="KAA9105957.1"/>
    <property type="molecule type" value="Genomic_DNA"/>
</dbReference>
<protein>
    <submittedName>
        <fullName evidence="1">Uncharacterized protein</fullName>
    </submittedName>
</protein>
<sequence length="113" mass="11978">MKAVATAYTAYTVYLGSSSRVIVPLPPLLIGADLIVRSGMPRRCLPKLLGFADPTTGIIKIWARDVAAAAPAVAGTHPVMLIDRRIWRHPCAVKEATIRTQSPVLASQSGSAS</sequence>
<dbReference type="Proteomes" id="UP000325827">
    <property type="component" value="Unassembled WGS sequence"/>
</dbReference>
<evidence type="ECO:0000313" key="2">
    <source>
        <dbReference type="Proteomes" id="UP000325827"/>
    </source>
</evidence>
<evidence type="ECO:0000313" key="1">
    <source>
        <dbReference type="EMBL" id="KAA9105957.1"/>
    </source>
</evidence>
<organism evidence="1 2">
    <name type="scientific">Microbacterium rhizomatis</name>
    <dbReference type="NCBI Taxonomy" id="1631477"/>
    <lineage>
        <taxon>Bacteria</taxon>
        <taxon>Bacillati</taxon>
        <taxon>Actinomycetota</taxon>
        <taxon>Actinomycetes</taxon>
        <taxon>Micrococcales</taxon>
        <taxon>Microbacteriaceae</taxon>
        <taxon>Microbacterium</taxon>
    </lineage>
</organism>
<reference evidence="2" key="1">
    <citation type="submission" date="2019-09" db="EMBL/GenBank/DDBJ databases">
        <title>Mumia zhuanghuii sp. nov. isolated from the intestinal contents of plateau pika (Ochotona curzoniae) in the Qinghai-Tibet plateau of China.</title>
        <authorList>
            <person name="Tian Z."/>
        </authorList>
    </citation>
    <scope>NUCLEOTIDE SEQUENCE [LARGE SCALE GENOMIC DNA]</scope>
    <source>
        <strain evidence="2">JCM 30598</strain>
    </source>
</reference>
<keyword evidence="2" id="KW-1185">Reference proteome</keyword>
<gene>
    <name evidence="1" type="ORF">F6B43_16485</name>
</gene>